<accession>A0A078J6N5</accession>
<sequence length="36" mass="4437">MDFDEELNLFVSPKVRLWILLLEKLLPRRPQDLSRR</sequence>
<reference evidence="2 3" key="1">
    <citation type="journal article" date="2014" name="Science">
        <title>Plant genetics. Early allopolyploid evolution in the post-Neolithic Brassica napus oilseed genome.</title>
        <authorList>
            <person name="Chalhoub B."/>
            <person name="Denoeud F."/>
            <person name="Liu S."/>
            <person name="Parkin I.A."/>
            <person name="Tang H."/>
            <person name="Wang X."/>
            <person name="Chiquet J."/>
            <person name="Belcram H."/>
            <person name="Tong C."/>
            <person name="Samans B."/>
            <person name="Correa M."/>
            <person name="Da Silva C."/>
            <person name="Just J."/>
            <person name="Falentin C."/>
            <person name="Koh C.S."/>
            <person name="Le Clainche I."/>
            <person name="Bernard M."/>
            <person name="Bento P."/>
            <person name="Noel B."/>
            <person name="Labadie K."/>
            <person name="Alberti A."/>
            <person name="Charles M."/>
            <person name="Arnaud D."/>
            <person name="Guo H."/>
            <person name="Daviaud C."/>
            <person name="Alamery S."/>
            <person name="Jabbari K."/>
            <person name="Zhao M."/>
            <person name="Edger P.P."/>
            <person name="Chelaifa H."/>
            <person name="Tack D."/>
            <person name="Lassalle G."/>
            <person name="Mestiri I."/>
            <person name="Schnel N."/>
            <person name="Le Paslier M.C."/>
            <person name="Fan G."/>
            <person name="Renault V."/>
            <person name="Bayer P.E."/>
            <person name="Golicz A.A."/>
            <person name="Manoli S."/>
            <person name="Lee T.H."/>
            <person name="Thi V.H."/>
            <person name="Chalabi S."/>
            <person name="Hu Q."/>
            <person name="Fan C."/>
            <person name="Tollenaere R."/>
            <person name="Lu Y."/>
            <person name="Battail C."/>
            <person name="Shen J."/>
            <person name="Sidebottom C.H."/>
            <person name="Wang X."/>
            <person name="Canaguier A."/>
            <person name="Chauveau A."/>
            <person name="Berard A."/>
            <person name="Deniot G."/>
            <person name="Guan M."/>
            <person name="Liu Z."/>
            <person name="Sun F."/>
            <person name="Lim Y.P."/>
            <person name="Lyons E."/>
            <person name="Town C.D."/>
            <person name="Bancroft I."/>
            <person name="Wang X."/>
            <person name="Meng J."/>
            <person name="Ma J."/>
            <person name="Pires J.C."/>
            <person name="King G.J."/>
            <person name="Brunel D."/>
            <person name="Delourme R."/>
            <person name="Renard M."/>
            <person name="Aury J.M."/>
            <person name="Adams K.L."/>
            <person name="Batley J."/>
            <person name="Snowdon R.J."/>
            <person name="Tost J."/>
            <person name="Edwards D."/>
            <person name="Zhou Y."/>
            <person name="Hua W."/>
            <person name="Sharpe A.G."/>
            <person name="Paterson A.H."/>
            <person name="Guan C."/>
            <person name="Wincker P."/>
        </authorList>
    </citation>
    <scope>NUCLEOTIDE SEQUENCE [LARGE SCALE GENOMIC DNA]</scope>
    <source>
        <strain evidence="3">cv. Darmor-bzh</strain>
    </source>
</reference>
<evidence type="ECO:0000313" key="3">
    <source>
        <dbReference type="Proteomes" id="UP000028999"/>
    </source>
</evidence>
<evidence type="ECO:0000313" key="2">
    <source>
        <dbReference type="EMBL" id="CDY58715.1"/>
    </source>
</evidence>
<organism evidence="2 3">
    <name type="scientific">Brassica napus</name>
    <name type="common">Rape</name>
    <dbReference type="NCBI Taxonomy" id="3708"/>
    <lineage>
        <taxon>Eukaryota</taxon>
        <taxon>Viridiplantae</taxon>
        <taxon>Streptophyta</taxon>
        <taxon>Embryophyta</taxon>
        <taxon>Tracheophyta</taxon>
        <taxon>Spermatophyta</taxon>
        <taxon>Magnoliopsida</taxon>
        <taxon>eudicotyledons</taxon>
        <taxon>Gunneridae</taxon>
        <taxon>Pentapetalae</taxon>
        <taxon>rosids</taxon>
        <taxon>malvids</taxon>
        <taxon>Brassicales</taxon>
        <taxon>Brassicaceae</taxon>
        <taxon>Brassiceae</taxon>
        <taxon>Brassica</taxon>
    </lineage>
</organism>
<keyword evidence="3" id="KW-1185">Reference proteome</keyword>
<evidence type="ECO:0000313" key="1">
    <source>
        <dbReference type="EMBL" id="CAF2029127.1"/>
    </source>
</evidence>
<dbReference type="EMBL" id="LK033693">
    <property type="protein sequence ID" value="CDY58715.1"/>
    <property type="molecule type" value="Genomic_DNA"/>
</dbReference>
<dbReference type="PaxDb" id="3708-A0A078J6N5"/>
<dbReference type="AlphaFoldDB" id="A0A078J6N5"/>
<proteinExistence type="predicted"/>
<protein>
    <submittedName>
        <fullName evidence="1">(rape) hypothetical protein</fullName>
    </submittedName>
    <submittedName>
        <fullName evidence="2">BnaC07g50580D protein</fullName>
    </submittedName>
</protein>
<reference evidence="2" key="2">
    <citation type="submission" date="2014-06" db="EMBL/GenBank/DDBJ databases">
        <authorList>
            <person name="Genoscope - CEA"/>
        </authorList>
    </citation>
    <scope>NUCLEOTIDE SEQUENCE</scope>
</reference>
<dbReference type="Proteomes" id="UP000028999">
    <property type="component" value="Unassembled WGS sequence"/>
</dbReference>
<dbReference type="Gramene" id="CDY58715">
    <property type="protein sequence ID" value="CDY58715"/>
    <property type="gene ID" value="GSBRNA2T00025035001"/>
</dbReference>
<dbReference type="Proteomes" id="UP001295469">
    <property type="component" value="Chromosome C07"/>
</dbReference>
<name>A0A078J6N5_BRANA</name>
<dbReference type="EMBL" id="HG994371">
    <property type="protein sequence ID" value="CAF2029127.1"/>
    <property type="molecule type" value="Genomic_DNA"/>
</dbReference>
<reference evidence="1" key="3">
    <citation type="submission" date="2021-01" db="EMBL/GenBank/DDBJ databases">
        <authorList>
            <consortium name="Genoscope - CEA"/>
            <person name="William W."/>
        </authorList>
    </citation>
    <scope>NUCLEOTIDE SEQUENCE</scope>
</reference>
<gene>
    <name evidence="2" type="primary">BnaC07g50580D</name>
    <name evidence="1" type="ORF">DARMORV10_C07P55970.1</name>
    <name evidence="2" type="ORF">GSBRNA2T00025035001</name>
</gene>